<dbReference type="GO" id="GO:0022857">
    <property type="term" value="F:transmembrane transporter activity"/>
    <property type="evidence" value="ECO:0007669"/>
    <property type="project" value="InterPro"/>
</dbReference>
<evidence type="ECO:0000256" key="3">
    <source>
        <dbReference type="ARBA" id="ARBA00022989"/>
    </source>
</evidence>
<dbReference type="Pfam" id="PF13520">
    <property type="entry name" value="AA_permease_2"/>
    <property type="match status" value="1"/>
</dbReference>
<dbReference type="Proteomes" id="UP000076925">
    <property type="component" value="Unassembled WGS sequence"/>
</dbReference>
<dbReference type="InterPro" id="IPR002293">
    <property type="entry name" value="AA/rel_permease1"/>
</dbReference>
<feature type="transmembrane region" description="Helical" evidence="5">
    <location>
        <begin position="44"/>
        <end position="63"/>
    </location>
</feature>
<keyword evidence="2 5" id="KW-0812">Transmembrane</keyword>
<reference evidence="6 7" key="1">
    <citation type="journal article" date="2013" name="Genome Biol. Evol.">
        <title>Genomes of Stigonematalean cyanobacteria (subsection V) and the evolution of oxygenic photosynthesis from prokaryotes to plastids.</title>
        <authorList>
            <person name="Dagan T."/>
            <person name="Roettger M."/>
            <person name="Stucken K."/>
            <person name="Landan G."/>
            <person name="Koch R."/>
            <person name="Major P."/>
            <person name="Gould S.B."/>
            <person name="Goremykin V.V."/>
            <person name="Rippka R."/>
            <person name="Tandeau de Marsac N."/>
            <person name="Gugger M."/>
            <person name="Lockhart P.J."/>
            <person name="Allen J.F."/>
            <person name="Brune I."/>
            <person name="Maus I."/>
            <person name="Puhler A."/>
            <person name="Martin W.F."/>
        </authorList>
    </citation>
    <scope>NUCLEOTIDE SEQUENCE [LARGE SCALE GENOMIC DNA]</scope>
    <source>
        <strain evidence="6 7">PCC 7110</strain>
    </source>
</reference>
<keyword evidence="3 5" id="KW-1133">Transmembrane helix</keyword>
<sequence length="90" mass="10295">MGGGKSRSNTLTNALLVQAVITLFLVVLGTVTRRGFETMVDFTAPIFWFFFLLSSFSLLVLRVREPERERPFRVPFYPLTPLLFCLLCGY</sequence>
<evidence type="ECO:0000313" key="6">
    <source>
        <dbReference type="EMBL" id="KYC35546.1"/>
    </source>
</evidence>
<dbReference type="AlphaFoldDB" id="A0A139WSY8"/>
<evidence type="ECO:0000256" key="1">
    <source>
        <dbReference type="ARBA" id="ARBA00004141"/>
    </source>
</evidence>
<dbReference type="EMBL" id="ANNX02000051">
    <property type="protein sequence ID" value="KYC35546.1"/>
    <property type="molecule type" value="Genomic_DNA"/>
</dbReference>
<evidence type="ECO:0000256" key="2">
    <source>
        <dbReference type="ARBA" id="ARBA00022692"/>
    </source>
</evidence>
<feature type="transmembrane region" description="Helical" evidence="5">
    <location>
        <begin position="12"/>
        <end position="32"/>
    </location>
</feature>
<name>A0A139WSY8_9CYAN</name>
<comment type="caution">
    <text evidence="6">The sequence shown here is derived from an EMBL/GenBank/DDBJ whole genome shotgun (WGS) entry which is preliminary data.</text>
</comment>
<evidence type="ECO:0000256" key="4">
    <source>
        <dbReference type="ARBA" id="ARBA00023136"/>
    </source>
</evidence>
<dbReference type="Gene3D" id="1.20.1740.10">
    <property type="entry name" value="Amino acid/polyamine transporter I"/>
    <property type="match status" value="1"/>
</dbReference>
<organism evidence="6 7">
    <name type="scientific">Scytonema hofmannii PCC 7110</name>
    <dbReference type="NCBI Taxonomy" id="128403"/>
    <lineage>
        <taxon>Bacteria</taxon>
        <taxon>Bacillati</taxon>
        <taxon>Cyanobacteriota</taxon>
        <taxon>Cyanophyceae</taxon>
        <taxon>Nostocales</taxon>
        <taxon>Scytonemataceae</taxon>
        <taxon>Scytonema</taxon>
    </lineage>
</organism>
<comment type="subcellular location">
    <subcellularLocation>
        <location evidence="1">Membrane</location>
        <topology evidence="1">Multi-pass membrane protein</topology>
    </subcellularLocation>
</comment>
<proteinExistence type="predicted"/>
<keyword evidence="7" id="KW-1185">Reference proteome</keyword>
<dbReference type="GO" id="GO:0016020">
    <property type="term" value="C:membrane"/>
    <property type="evidence" value="ECO:0007669"/>
    <property type="project" value="UniProtKB-SubCell"/>
</dbReference>
<gene>
    <name evidence="6" type="ORF">WA1_06905</name>
</gene>
<protein>
    <submittedName>
        <fullName evidence="6">Uncharacterized protein</fullName>
    </submittedName>
</protein>
<evidence type="ECO:0000256" key="5">
    <source>
        <dbReference type="SAM" id="Phobius"/>
    </source>
</evidence>
<evidence type="ECO:0000313" key="7">
    <source>
        <dbReference type="Proteomes" id="UP000076925"/>
    </source>
</evidence>
<dbReference type="STRING" id="128403.WA1_06905"/>
<keyword evidence="4 5" id="KW-0472">Membrane</keyword>
<accession>A0A139WSY8</accession>